<name>A0A6V8MR61_9BACT</name>
<evidence type="ECO:0000313" key="4">
    <source>
        <dbReference type="Proteomes" id="UP000831485"/>
    </source>
</evidence>
<organism evidence="1 3">
    <name type="scientific">Geomonas paludis</name>
    <dbReference type="NCBI Taxonomy" id="2740185"/>
    <lineage>
        <taxon>Bacteria</taxon>
        <taxon>Pseudomonadati</taxon>
        <taxon>Thermodesulfobacteriota</taxon>
        <taxon>Desulfuromonadia</taxon>
        <taxon>Geobacterales</taxon>
        <taxon>Geobacteraceae</taxon>
        <taxon>Geomonas</taxon>
    </lineage>
</organism>
<reference evidence="3" key="1">
    <citation type="submission" date="2020-06" db="EMBL/GenBank/DDBJ databases">
        <title>Draft genomic sequecing of Geomonas sp. Red736.</title>
        <authorList>
            <person name="Itoh H."/>
            <person name="Xu Z.X."/>
            <person name="Ushijima N."/>
            <person name="Masuda Y."/>
            <person name="Shiratori Y."/>
            <person name="Senoo K."/>
        </authorList>
    </citation>
    <scope>NUCLEOTIDE SEQUENCE [LARGE SCALE GENOMIC DNA]</scope>
    <source>
        <strain evidence="3">Red736</strain>
    </source>
</reference>
<dbReference type="RefSeq" id="WP_183344357.1">
    <property type="nucleotide sequence ID" value="NZ_BLXY01000001.1"/>
</dbReference>
<dbReference type="EMBL" id="CP096574">
    <property type="protein sequence ID" value="UPU36017.1"/>
    <property type="molecule type" value="Genomic_DNA"/>
</dbReference>
<evidence type="ECO:0000313" key="2">
    <source>
        <dbReference type="EMBL" id="UPU36017.1"/>
    </source>
</evidence>
<dbReference type="EMBL" id="BLXY01000001">
    <property type="protein sequence ID" value="GFO62394.1"/>
    <property type="molecule type" value="Genomic_DNA"/>
</dbReference>
<dbReference type="Proteomes" id="UP000831485">
    <property type="component" value="Chromosome"/>
</dbReference>
<dbReference type="AlphaFoldDB" id="A0A6V8MR61"/>
<proteinExistence type="predicted"/>
<sequence length="59" mass="6451">MKVQDIKEIAQRMDISCGKLKKGELIRLIQTKEGNSACFDSGQSSQCGQGGCLWAEDCN</sequence>
<reference evidence="2" key="3">
    <citation type="submission" date="2022-04" db="EMBL/GenBank/DDBJ databases">
        <authorList>
            <person name="Liu G."/>
        </authorList>
    </citation>
    <scope>NUCLEOTIDE SEQUENCE</scope>
    <source>
        <strain evidence="2">RG22</strain>
    </source>
</reference>
<reference evidence="1" key="2">
    <citation type="journal article" date="2021" name="Int. J. Syst. Evol. Microbiol.">
        <title>Geomonas silvestris sp. nov., Geomonas paludis sp. nov. and Geomonas limicola sp. nov., isolated from terrestrial environments, and emended description of the genus Geomonas.</title>
        <authorList>
            <person name="Itoh H."/>
            <person name="Xu Z."/>
            <person name="Masuda Y."/>
            <person name="Ushijima N."/>
            <person name="Hayakawa C."/>
            <person name="Shiratori Y."/>
            <person name="Senoo K."/>
        </authorList>
    </citation>
    <scope>NUCLEOTIDE SEQUENCE</scope>
    <source>
        <strain evidence="1">Red736</strain>
    </source>
</reference>
<evidence type="ECO:0000313" key="3">
    <source>
        <dbReference type="Proteomes" id="UP000568888"/>
    </source>
</evidence>
<keyword evidence="4" id="KW-1185">Reference proteome</keyword>
<protein>
    <submittedName>
        <fullName evidence="2">SAP domain-containing protein</fullName>
    </submittedName>
</protein>
<evidence type="ECO:0000313" key="1">
    <source>
        <dbReference type="EMBL" id="GFO62394.1"/>
    </source>
</evidence>
<dbReference type="Proteomes" id="UP000568888">
    <property type="component" value="Unassembled WGS sequence"/>
</dbReference>
<accession>A0A6V8MR61</accession>
<gene>
    <name evidence="1" type="ORF">GMPD_03130</name>
    <name evidence="2" type="ORF">M1B72_21690</name>
</gene>